<keyword evidence="1" id="KW-1133">Transmembrane helix</keyword>
<proteinExistence type="predicted"/>
<keyword evidence="1" id="KW-0472">Membrane</keyword>
<comment type="caution">
    <text evidence="2">The sequence shown here is derived from an EMBL/GenBank/DDBJ whole genome shotgun (WGS) entry which is preliminary data.</text>
</comment>
<dbReference type="Proteomes" id="UP001372526">
    <property type="component" value="Unassembled WGS sequence"/>
</dbReference>
<dbReference type="RefSeq" id="WP_336473799.1">
    <property type="nucleotide sequence ID" value="NZ_JBAWSX010000014.1"/>
</dbReference>
<keyword evidence="1" id="KW-0812">Transmembrane</keyword>
<feature type="transmembrane region" description="Helical" evidence="1">
    <location>
        <begin position="43"/>
        <end position="65"/>
    </location>
</feature>
<evidence type="ECO:0000256" key="1">
    <source>
        <dbReference type="SAM" id="Phobius"/>
    </source>
</evidence>
<evidence type="ECO:0000313" key="3">
    <source>
        <dbReference type="Proteomes" id="UP001372526"/>
    </source>
</evidence>
<name>A0ABU8FL94_9BACI</name>
<organism evidence="2 3">
    <name type="scientific">Bacillus bruguierae</name>
    <dbReference type="NCBI Taxonomy" id="3127667"/>
    <lineage>
        <taxon>Bacteria</taxon>
        <taxon>Bacillati</taxon>
        <taxon>Bacillota</taxon>
        <taxon>Bacilli</taxon>
        <taxon>Bacillales</taxon>
        <taxon>Bacillaceae</taxon>
        <taxon>Bacillus</taxon>
    </lineage>
</organism>
<feature type="transmembrane region" description="Helical" evidence="1">
    <location>
        <begin position="14"/>
        <end position="37"/>
    </location>
</feature>
<evidence type="ECO:0000313" key="2">
    <source>
        <dbReference type="EMBL" id="MEI4803458.1"/>
    </source>
</evidence>
<dbReference type="EMBL" id="JBAWSX010000014">
    <property type="protein sequence ID" value="MEI4803458.1"/>
    <property type="molecule type" value="Genomic_DNA"/>
</dbReference>
<accession>A0ABU8FL94</accession>
<reference evidence="2 3" key="1">
    <citation type="submission" date="2024-01" db="EMBL/GenBank/DDBJ databases">
        <title>Seven novel Bacillus-like species.</title>
        <authorList>
            <person name="Liu G."/>
        </authorList>
    </citation>
    <scope>NUCLEOTIDE SEQUENCE [LARGE SCALE GENOMIC DNA]</scope>
    <source>
        <strain evidence="2 3">FJAT-51639</strain>
    </source>
</reference>
<feature type="transmembrane region" description="Helical" evidence="1">
    <location>
        <begin position="77"/>
        <end position="98"/>
    </location>
</feature>
<gene>
    <name evidence="2" type="ORF">WAZ07_19735</name>
</gene>
<sequence>MEKRVKDIMNATQLIYGLLIVLGFIPGVMMVAIFAGPGSEKDIYRWCLFYTYPCFILTVIVTAVLARRFYRRGKYKVIKWLNIIPAFWLLWFIFWFYYWNLQG</sequence>
<keyword evidence="3" id="KW-1185">Reference proteome</keyword>
<protein>
    <submittedName>
        <fullName evidence="2">Uncharacterized protein</fullName>
    </submittedName>
</protein>